<dbReference type="AlphaFoldDB" id="A0A0E9SIF3"/>
<evidence type="ECO:0000313" key="1">
    <source>
        <dbReference type="EMBL" id="JAH40258.1"/>
    </source>
</evidence>
<dbReference type="EMBL" id="GBXM01068319">
    <property type="protein sequence ID" value="JAH40258.1"/>
    <property type="molecule type" value="Transcribed_RNA"/>
</dbReference>
<reference evidence="1" key="2">
    <citation type="journal article" date="2015" name="Fish Shellfish Immunol.">
        <title>Early steps in the European eel (Anguilla anguilla)-Vibrio vulnificus interaction in the gills: Role of the RtxA13 toxin.</title>
        <authorList>
            <person name="Callol A."/>
            <person name="Pajuelo D."/>
            <person name="Ebbesson L."/>
            <person name="Teles M."/>
            <person name="MacKenzie S."/>
            <person name="Amaro C."/>
        </authorList>
    </citation>
    <scope>NUCLEOTIDE SEQUENCE</scope>
</reference>
<organism evidence="1">
    <name type="scientific">Anguilla anguilla</name>
    <name type="common">European freshwater eel</name>
    <name type="synonym">Muraena anguilla</name>
    <dbReference type="NCBI Taxonomy" id="7936"/>
    <lineage>
        <taxon>Eukaryota</taxon>
        <taxon>Metazoa</taxon>
        <taxon>Chordata</taxon>
        <taxon>Craniata</taxon>
        <taxon>Vertebrata</taxon>
        <taxon>Euteleostomi</taxon>
        <taxon>Actinopterygii</taxon>
        <taxon>Neopterygii</taxon>
        <taxon>Teleostei</taxon>
        <taxon>Anguilliformes</taxon>
        <taxon>Anguillidae</taxon>
        <taxon>Anguilla</taxon>
    </lineage>
</organism>
<reference evidence="1" key="1">
    <citation type="submission" date="2014-11" db="EMBL/GenBank/DDBJ databases">
        <authorList>
            <person name="Amaro Gonzalez C."/>
        </authorList>
    </citation>
    <scope>NUCLEOTIDE SEQUENCE</scope>
</reference>
<name>A0A0E9SIF3_ANGAN</name>
<proteinExistence type="predicted"/>
<protein>
    <submittedName>
        <fullName evidence="1">Uncharacterized protein</fullName>
    </submittedName>
</protein>
<accession>A0A0E9SIF3</accession>
<sequence>MNMFNVCITQTNTFKGHLNYPLVTVSKSAIKHKLVNNSN</sequence>